<dbReference type="InterPro" id="IPR036390">
    <property type="entry name" value="WH_DNA-bd_sf"/>
</dbReference>
<evidence type="ECO:0000256" key="3">
    <source>
        <dbReference type="ARBA" id="ARBA00023163"/>
    </source>
</evidence>
<reference evidence="5" key="1">
    <citation type="submission" date="2022-11" db="EMBL/GenBank/DDBJ databases">
        <title>Lacrimispora xylanolytica sy1, complete genome.</title>
        <authorList>
            <person name="Choi S."/>
        </authorList>
    </citation>
    <scope>NUCLEOTIDE SEQUENCE</scope>
    <source>
        <strain evidence="5">Sy1</strain>
    </source>
</reference>
<evidence type="ECO:0000256" key="2">
    <source>
        <dbReference type="ARBA" id="ARBA00023125"/>
    </source>
</evidence>
<dbReference type="RefSeq" id="WP_024836351.1">
    <property type="nucleotide sequence ID" value="NZ_CP113524.1"/>
</dbReference>
<evidence type="ECO:0000313" key="6">
    <source>
        <dbReference type="Proteomes" id="UP001163115"/>
    </source>
</evidence>
<organism evidence="5 6">
    <name type="scientific">Lacrimispora xylanolytica</name>
    <dbReference type="NCBI Taxonomy" id="29375"/>
    <lineage>
        <taxon>Bacteria</taxon>
        <taxon>Bacillati</taxon>
        <taxon>Bacillota</taxon>
        <taxon>Clostridia</taxon>
        <taxon>Lachnospirales</taxon>
        <taxon>Lachnospiraceae</taxon>
        <taxon>Lacrimispora</taxon>
    </lineage>
</organism>
<accession>A0ABY7AJ87</accession>
<dbReference type="SMART" id="SM00347">
    <property type="entry name" value="HTH_MARR"/>
    <property type="match status" value="1"/>
</dbReference>
<protein>
    <submittedName>
        <fullName evidence="5">MarR family transcriptional regulator</fullName>
    </submittedName>
</protein>
<evidence type="ECO:0000259" key="4">
    <source>
        <dbReference type="PROSITE" id="PS50995"/>
    </source>
</evidence>
<dbReference type="InterPro" id="IPR036388">
    <property type="entry name" value="WH-like_DNA-bd_sf"/>
</dbReference>
<keyword evidence="2" id="KW-0238">DNA-binding</keyword>
<evidence type="ECO:0000313" key="5">
    <source>
        <dbReference type="EMBL" id="WAJ25528.1"/>
    </source>
</evidence>
<dbReference type="PANTHER" id="PTHR42756:SF1">
    <property type="entry name" value="TRANSCRIPTIONAL REPRESSOR OF EMRAB OPERON"/>
    <property type="match status" value="1"/>
</dbReference>
<keyword evidence="1" id="KW-0805">Transcription regulation</keyword>
<name>A0ABY7AJ87_9FIRM</name>
<dbReference type="Proteomes" id="UP001163115">
    <property type="component" value="Chromosome"/>
</dbReference>
<feature type="domain" description="HTH marR-type" evidence="4">
    <location>
        <begin position="3"/>
        <end position="138"/>
    </location>
</feature>
<dbReference type="PRINTS" id="PR00598">
    <property type="entry name" value="HTHMARR"/>
</dbReference>
<dbReference type="Gene3D" id="1.10.10.10">
    <property type="entry name" value="Winged helix-like DNA-binding domain superfamily/Winged helix DNA-binding domain"/>
    <property type="match status" value="1"/>
</dbReference>
<keyword evidence="3" id="KW-0804">Transcription</keyword>
<dbReference type="Pfam" id="PF01047">
    <property type="entry name" value="MarR"/>
    <property type="match status" value="1"/>
</dbReference>
<dbReference type="SUPFAM" id="SSF46785">
    <property type="entry name" value="Winged helix' DNA-binding domain"/>
    <property type="match status" value="1"/>
</dbReference>
<proteinExistence type="predicted"/>
<keyword evidence="6" id="KW-1185">Reference proteome</keyword>
<evidence type="ECO:0000256" key="1">
    <source>
        <dbReference type="ARBA" id="ARBA00023015"/>
    </source>
</evidence>
<gene>
    <name evidence="5" type="ORF">OW255_08455</name>
</gene>
<sequence length="140" mass="16161">MNPNDIISLISKIRDKVNKRLIAEMEFHGIEAIVTSHGDILYALDQKNRMTMAEIASVIRKDKSTVTSLVDKLVKLGYVSKERDTEDTRVIYVTLTREGQELMPIFHQISRELLEAFYVGITEEEKELLFSLLNRVYTNL</sequence>
<dbReference type="InterPro" id="IPR000835">
    <property type="entry name" value="HTH_MarR-typ"/>
</dbReference>
<dbReference type="PROSITE" id="PS50995">
    <property type="entry name" value="HTH_MARR_2"/>
    <property type="match status" value="1"/>
</dbReference>
<dbReference type="PANTHER" id="PTHR42756">
    <property type="entry name" value="TRANSCRIPTIONAL REGULATOR, MARR"/>
    <property type="match status" value="1"/>
</dbReference>
<dbReference type="EMBL" id="CP113524">
    <property type="protein sequence ID" value="WAJ25528.1"/>
    <property type="molecule type" value="Genomic_DNA"/>
</dbReference>